<dbReference type="PATRIC" id="fig|69370.6.peg.3378"/>
<dbReference type="Gene3D" id="3.40.50.300">
    <property type="entry name" value="P-loop containing nucleotide triphosphate hydrolases"/>
    <property type="match status" value="1"/>
</dbReference>
<gene>
    <name evidence="10" type="primary">potA_2</name>
    <name evidence="7" type="synonym">potA</name>
    <name evidence="10" type="ORF">RS82_03316</name>
</gene>
<evidence type="ECO:0000313" key="11">
    <source>
        <dbReference type="Proteomes" id="UP000034098"/>
    </source>
</evidence>
<comment type="caution">
    <text evidence="10">The sequence shown here is derived from an EMBL/GenBank/DDBJ whole genome shotgun (WGS) entry which is preliminary data.</text>
</comment>
<dbReference type="InterPro" id="IPR027417">
    <property type="entry name" value="P-loop_NTPase"/>
</dbReference>
<comment type="subunit">
    <text evidence="7">The complex is composed of two ATP-binding proteins (PotA), two transmembrane proteins (PotB and PotC) and a solute-binding protein (PotD).</text>
</comment>
<name>A0A0M2H9M0_MICTR</name>
<feature type="compositionally biased region" description="Low complexity" evidence="8">
    <location>
        <begin position="1"/>
        <end position="13"/>
    </location>
</feature>
<reference evidence="10 11" key="1">
    <citation type="submission" date="2015-02" db="EMBL/GenBank/DDBJ databases">
        <title>Draft genome sequences of ten Microbacterium spp. with emphasis on heavy metal contaminated environments.</title>
        <authorList>
            <person name="Corretto E."/>
        </authorList>
    </citation>
    <scope>NUCLEOTIDE SEQUENCE [LARGE SCALE GENOMIC DNA]</scope>
    <source>
        <strain evidence="10 11">DSM 8608</strain>
    </source>
</reference>
<dbReference type="Pfam" id="PF00005">
    <property type="entry name" value="ABC_tran"/>
    <property type="match status" value="1"/>
</dbReference>
<dbReference type="InterPro" id="IPR050093">
    <property type="entry name" value="ABC_SmlMolc_Importer"/>
</dbReference>
<dbReference type="NCBIfam" id="TIGR01187">
    <property type="entry name" value="potA"/>
    <property type="match status" value="1"/>
</dbReference>
<comment type="similarity">
    <text evidence="7">Belongs to the ABC transporter superfamily. Spermidine/putrescine importer (TC 3.A.1.11.1) family.</text>
</comment>
<dbReference type="InterPro" id="IPR008995">
    <property type="entry name" value="Mo/tungstate-bd_C_term_dom"/>
</dbReference>
<dbReference type="InterPro" id="IPR017871">
    <property type="entry name" value="ABC_transporter-like_CS"/>
</dbReference>
<evidence type="ECO:0000256" key="5">
    <source>
        <dbReference type="ARBA" id="ARBA00022967"/>
    </source>
</evidence>
<keyword evidence="3 7" id="KW-0547">Nucleotide-binding</keyword>
<dbReference type="AlphaFoldDB" id="A0A0M2H9M0"/>
<dbReference type="OrthoDB" id="9802264at2"/>
<feature type="region of interest" description="Disordered" evidence="8">
    <location>
        <begin position="1"/>
        <end position="22"/>
    </location>
</feature>
<feature type="domain" description="ABC transporter" evidence="9">
    <location>
        <begin position="27"/>
        <end position="257"/>
    </location>
</feature>
<dbReference type="PROSITE" id="PS50893">
    <property type="entry name" value="ABC_TRANSPORTER_2"/>
    <property type="match status" value="1"/>
</dbReference>
<keyword evidence="4 7" id="KW-0067">ATP-binding</keyword>
<dbReference type="GO" id="GO:0016887">
    <property type="term" value="F:ATP hydrolysis activity"/>
    <property type="evidence" value="ECO:0007669"/>
    <property type="project" value="InterPro"/>
</dbReference>
<dbReference type="SUPFAM" id="SSF50331">
    <property type="entry name" value="MOP-like"/>
    <property type="match status" value="1"/>
</dbReference>
<evidence type="ECO:0000313" key="10">
    <source>
        <dbReference type="EMBL" id="KJL40700.1"/>
    </source>
</evidence>
<dbReference type="SUPFAM" id="SSF52540">
    <property type="entry name" value="P-loop containing nucleoside triphosphate hydrolases"/>
    <property type="match status" value="1"/>
</dbReference>
<organism evidence="10 11">
    <name type="scientific">Microbacterium trichothecenolyticum</name>
    <name type="common">Aureobacterium trichothecenolyticum</name>
    <dbReference type="NCBI Taxonomy" id="69370"/>
    <lineage>
        <taxon>Bacteria</taxon>
        <taxon>Bacillati</taxon>
        <taxon>Actinomycetota</taxon>
        <taxon>Actinomycetes</taxon>
        <taxon>Micrococcales</taxon>
        <taxon>Microbacteriaceae</taxon>
        <taxon>Microbacterium</taxon>
    </lineage>
</organism>
<dbReference type="PANTHER" id="PTHR42781:SF4">
    <property type="entry name" value="SPERMIDINE_PUTRESCINE IMPORT ATP-BINDING PROTEIN POTA"/>
    <property type="match status" value="1"/>
</dbReference>
<evidence type="ECO:0000256" key="7">
    <source>
        <dbReference type="RuleBase" id="RU364083"/>
    </source>
</evidence>
<dbReference type="InterPro" id="IPR013611">
    <property type="entry name" value="Transp-assoc_OB_typ2"/>
</dbReference>
<evidence type="ECO:0000256" key="6">
    <source>
        <dbReference type="ARBA" id="ARBA00023136"/>
    </source>
</evidence>
<evidence type="ECO:0000256" key="1">
    <source>
        <dbReference type="ARBA" id="ARBA00022448"/>
    </source>
</evidence>
<dbReference type="EC" id="7.6.2.11" evidence="7"/>
<keyword evidence="2 7" id="KW-1003">Cell membrane</keyword>
<dbReference type="InterPro" id="IPR003439">
    <property type="entry name" value="ABC_transporter-like_ATP-bd"/>
</dbReference>
<dbReference type="RefSeq" id="WP_045301372.1">
    <property type="nucleotide sequence ID" value="NZ_JYJA01000039.1"/>
</dbReference>
<dbReference type="EMBL" id="JYJA01000039">
    <property type="protein sequence ID" value="KJL40700.1"/>
    <property type="molecule type" value="Genomic_DNA"/>
</dbReference>
<evidence type="ECO:0000256" key="8">
    <source>
        <dbReference type="SAM" id="MobiDB-lite"/>
    </source>
</evidence>
<proteinExistence type="inferred from homology"/>
<keyword evidence="10" id="KW-0378">Hydrolase</keyword>
<dbReference type="SMART" id="SM00382">
    <property type="entry name" value="AAA"/>
    <property type="match status" value="1"/>
</dbReference>
<dbReference type="Pfam" id="PF08402">
    <property type="entry name" value="TOBE_2"/>
    <property type="match status" value="1"/>
</dbReference>
<dbReference type="FunFam" id="3.40.50.300:FF:000133">
    <property type="entry name" value="Spermidine/putrescine import ATP-binding protein PotA"/>
    <property type="match status" value="1"/>
</dbReference>
<dbReference type="Proteomes" id="UP000034098">
    <property type="component" value="Unassembled WGS sequence"/>
</dbReference>
<evidence type="ECO:0000256" key="3">
    <source>
        <dbReference type="ARBA" id="ARBA00022741"/>
    </source>
</evidence>
<keyword evidence="6 7" id="KW-0472">Membrane</keyword>
<sequence length="401" mass="42393">MSTGTATAAQASAEQVPPDGDGARGAVTLAGITKYYGGQLAVDDLSLEIQPGEFISLLGPSGCGKTTTLRMIAGFEHPDAGDIRISGRSVLAAPPYKRDVNTVFQAYALFPHLSVAENVAYGLQQRRTPKSEVRERVTQALDMVQMRRFGDRKPTQLSGGQQQRIALARALVNRPAVLLLDEPLGALDRQLREEMQLELKLLQSRLGITFVFVTHDQGEALSMSDRIAIMRAGRIEQLADADTVYARPASAYVAAFVGQQNFFRGPAAEAGAAIASPHALVRAASPVLTTTNLGEAAVRPEFIRIEKAPSAGSATAGPGSADANTARGELIGLSHLGDTMQYLVQLGADQSLIVRRPTPDAPALAIGDPVVCTWAAHHVLLFPAADDDAAQQGGYIAPPTA</sequence>
<dbReference type="InterPro" id="IPR005893">
    <property type="entry name" value="PotA-like"/>
</dbReference>
<evidence type="ECO:0000256" key="4">
    <source>
        <dbReference type="ARBA" id="ARBA00022840"/>
    </source>
</evidence>
<dbReference type="GO" id="GO:0043190">
    <property type="term" value="C:ATP-binding cassette (ABC) transporter complex"/>
    <property type="evidence" value="ECO:0007669"/>
    <property type="project" value="InterPro"/>
</dbReference>
<comment type="catalytic activity">
    <reaction evidence="7">
        <text>ATP + H2O + polyamine-[polyamine-binding protein]Side 1 = ADP + phosphate + polyamineSide 2 + [polyamine-binding protein]Side 1.</text>
        <dbReference type="EC" id="7.6.2.11"/>
    </reaction>
</comment>
<keyword evidence="5 7" id="KW-1278">Translocase</keyword>
<accession>A0A0M2H9M0</accession>
<comment type="function">
    <text evidence="7">Part of the ABC transporter complex PotABCD involved in spermidine/putrescine import. Responsible for energy coupling to the transport system.</text>
</comment>
<keyword evidence="11" id="KW-1185">Reference proteome</keyword>
<dbReference type="PANTHER" id="PTHR42781">
    <property type="entry name" value="SPERMIDINE/PUTRESCINE IMPORT ATP-BINDING PROTEIN POTA"/>
    <property type="match status" value="1"/>
</dbReference>
<keyword evidence="1 7" id="KW-0813">Transport</keyword>
<evidence type="ECO:0000256" key="2">
    <source>
        <dbReference type="ARBA" id="ARBA00022475"/>
    </source>
</evidence>
<dbReference type="GO" id="GO:0015417">
    <property type="term" value="F:ABC-type polyamine transporter activity"/>
    <property type="evidence" value="ECO:0007669"/>
    <property type="project" value="UniProtKB-EC"/>
</dbReference>
<dbReference type="InterPro" id="IPR003593">
    <property type="entry name" value="AAA+_ATPase"/>
</dbReference>
<protein>
    <recommendedName>
        <fullName evidence="7">Spermidine/putrescine import ATP-binding protein PotA</fullName>
        <ecNumber evidence="7">7.6.2.11</ecNumber>
    </recommendedName>
</protein>
<evidence type="ECO:0000259" key="9">
    <source>
        <dbReference type="PROSITE" id="PS50893"/>
    </source>
</evidence>
<dbReference type="GO" id="GO:0005524">
    <property type="term" value="F:ATP binding"/>
    <property type="evidence" value="ECO:0007669"/>
    <property type="project" value="UniProtKB-KW"/>
</dbReference>
<dbReference type="PROSITE" id="PS00211">
    <property type="entry name" value="ABC_TRANSPORTER_1"/>
    <property type="match status" value="1"/>
</dbReference>